<sequence length="700" mass="81060">MKLPEILSGPLVRRVEPSQINLWLATSKTFKLEAEILIVEEDEDTFQYTSFKTKTSVESVKLGANLYIHLLTIYPVDDKFPVNQLLAYNIFFIGQKKKSDLASFDLLSTSNPHAIVYPGLEYPTFFINDQEETELLYGSCRKPHSSGYDALAGADAALEEKYSNLQKRPSSLFLVGDQIYADDVAHPLSLFIYKLGRALMGKKEPLHHLDSRLMKEPFRTARKQINGRQFMMKSFAKFTSTNASNHLIEFGEYAAMYLLTFGPELWDLAEKHGVFRPFHEVIKSDNFYFYFTEEQEKEYEKEKNKQEAIYQEQLKNVYTFKQNLFRVRRLLANTPTYMIFDDHDITDDWNLTIDWKKDVRNSPLGRHVIANGLAAYWAFQGLGNEPEMFDSSFKQTITTHLTSLSVTNKSYERWIEMLWEFNDWQFVAPTSPIALFLDTRTMRAYDPEPKPTKVGAIIEENIRPPQLINAHGFKKAKQALIKSGWKKHSPLTIISATPLYGIELIETFLHNYIYPLRIVGLSVQTMLDFEAWKYNSKGVHAFHNFLFDIDPSVCYILSGDVHYASSVTSDITNQAGEQIKIYQFTSSPLHNESFHGIWGTLMKKITKLNAAKRKQTIHRYCDSNWKLKVTDSTNRCPEKFYWREEINYQIMNNGAMVKTDNNVGQLHLGDQSVQNALLTYYGVHHHVTYYPKLSLFNKKK</sequence>
<accession>A0A9X3WCG8</accession>
<evidence type="ECO:0000313" key="1">
    <source>
        <dbReference type="EMBL" id="MDC3416937.1"/>
    </source>
</evidence>
<dbReference type="InterPro" id="IPR038607">
    <property type="entry name" value="PhoD-like_sf"/>
</dbReference>
<dbReference type="PANTHER" id="PTHR37031">
    <property type="entry name" value="METALLOPHOSPHATASE BINDING DOMAIN PROTEIN"/>
    <property type="match status" value="1"/>
</dbReference>
<organism evidence="1 2">
    <name type="scientific">Aquibacillus salsiterrae</name>
    <dbReference type="NCBI Taxonomy" id="2950439"/>
    <lineage>
        <taxon>Bacteria</taxon>
        <taxon>Bacillati</taxon>
        <taxon>Bacillota</taxon>
        <taxon>Bacilli</taxon>
        <taxon>Bacillales</taxon>
        <taxon>Bacillaceae</taxon>
        <taxon>Aquibacillus</taxon>
    </lineage>
</organism>
<dbReference type="PANTHER" id="PTHR37031:SF2">
    <property type="entry name" value="PHOD-LIKE PHOSPHATASE METALLOPHOSPHATASE DOMAIN-CONTAINING PROTEIN"/>
    <property type="match status" value="1"/>
</dbReference>
<protein>
    <recommendedName>
        <fullName evidence="3">PhoD-like phosphatase metallophosphatase domain-containing protein</fullName>
    </recommendedName>
</protein>
<evidence type="ECO:0000313" key="2">
    <source>
        <dbReference type="Proteomes" id="UP001145069"/>
    </source>
</evidence>
<dbReference type="AlphaFoldDB" id="A0A9X3WCG8"/>
<gene>
    <name evidence="1" type="ORF">NC799_08380</name>
</gene>
<reference evidence="1" key="1">
    <citation type="submission" date="2022-06" db="EMBL/GenBank/DDBJ databases">
        <title>Aquibacillus sp. a new bacterium isolated from soil saline samples.</title>
        <authorList>
            <person name="Galisteo C."/>
            <person name="De La Haba R."/>
            <person name="Sanchez-Porro C."/>
            <person name="Ventosa A."/>
        </authorList>
    </citation>
    <scope>NUCLEOTIDE SEQUENCE</scope>
    <source>
        <strain evidence="1">3ASR75-54</strain>
    </source>
</reference>
<dbReference type="RefSeq" id="WP_272445968.1">
    <property type="nucleotide sequence ID" value="NZ_JAMQKC010000005.1"/>
</dbReference>
<dbReference type="EMBL" id="JAMQKC010000005">
    <property type="protein sequence ID" value="MDC3416937.1"/>
    <property type="molecule type" value="Genomic_DNA"/>
</dbReference>
<proteinExistence type="predicted"/>
<dbReference type="Proteomes" id="UP001145069">
    <property type="component" value="Unassembled WGS sequence"/>
</dbReference>
<name>A0A9X3WCG8_9BACI</name>
<keyword evidence="2" id="KW-1185">Reference proteome</keyword>
<dbReference type="Gene3D" id="3.60.21.70">
    <property type="entry name" value="PhoD-like phosphatase"/>
    <property type="match status" value="1"/>
</dbReference>
<comment type="caution">
    <text evidence="1">The sequence shown here is derived from an EMBL/GenBank/DDBJ whole genome shotgun (WGS) entry which is preliminary data.</text>
</comment>
<evidence type="ECO:0008006" key="3">
    <source>
        <dbReference type="Google" id="ProtNLM"/>
    </source>
</evidence>